<dbReference type="Proteomes" id="UP000676246">
    <property type="component" value="Unassembled WGS sequence"/>
</dbReference>
<name>A0A940YNE6_9BURK</name>
<dbReference type="RefSeq" id="WP_210856626.1">
    <property type="nucleotide sequence ID" value="NZ_JAGQDD010000021.1"/>
</dbReference>
<dbReference type="InterPro" id="IPR018750">
    <property type="entry name" value="DUF2306_membrane"/>
</dbReference>
<evidence type="ECO:0000313" key="2">
    <source>
        <dbReference type="EMBL" id="MBQ0932924.1"/>
    </source>
</evidence>
<gene>
    <name evidence="2" type="ORF">KAK03_20835</name>
</gene>
<feature type="transmembrane region" description="Helical" evidence="1">
    <location>
        <begin position="73"/>
        <end position="94"/>
    </location>
</feature>
<sequence>MHLATPLSLSPAVQVHLLFAAVALVLGPLALRSRKGTPMHRGLGYAWVVCMLAAAASSLFIRDFQRLNLGGYTPIHLLALLTFAGVGSGVWLAVRGRIAAHRHTMWRVYLGACVGAGVFTLLPGRYLGDLVWHHALGLA</sequence>
<keyword evidence="1" id="KW-1133">Transmembrane helix</keyword>
<feature type="transmembrane region" description="Helical" evidence="1">
    <location>
        <begin position="106"/>
        <end position="126"/>
    </location>
</feature>
<proteinExistence type="predicted"/>
<evidence type="ECO:0000313" key="3">
    <source>
        <dbReference type="Proteomes" id="UP000676246"/>
    </source>
</evidence>
<comment type="caution">
    <text evidence="2">The sequence shown here is derived from an EMBL/GenBank/DDBJ whole genome shotgun (WGS) entry which is preliminary data.</text>
</comment>
<dbReference type="Pfam" id="PF10067">
    <property type="entry name" value="DUF2306"/>
    <property type="match status" value="1"/>
</dbReference>
<dbReference type="AlphaFoldDB" id="A0A940YNE6"/>
<organism evidence="2 3">
    <name type="scientific">Ideonella alba</name>
    <dbReference type="NCBI Taxonomy" id="2824118"/>
    <lineage>
        <taxon>Bacteria</taxon>
        <taxon>Pseudomonadati</taxon>
        <taxon>Pseudomonadota</taxon>
        <taxon>Betaproteobacteria</taxon>
        <taxon>Burkholderiales</taxon>
        <taxon>Sphaerotilaceae</taxon>
        <taxon>Ideonella</taxon>
    </lineage>
</organism>
<keyword evidence="1" id="KW-0812">Transmembrane</keyword>
<dbReference type="EMBL" id="JAGQDD010000021">
    <property type="protein sequence ID" value="MBQ0932924.1"/>
    <property type="molecule type" value="Genomic_DNA"/>
</dbReference>
<feature type="transmembrane region" description="Helical" evidence="1">
    <location>
        <begin position="12"/>
        <end position="31"/>
    </location>
</feature>
<reference evidence="2 3" key="1">
    <citation type="submission" date="2021-04" db="EMBL/GenBank/DDBJ databases">
        <title>The genome sequence of Ideonella sp. 3Y2.</title>
        <authorList>
            <person name="Liu Y."/>
        </authorList>
    </citation>
    <scope>NUCLEOTIDE SEQUENCE [LARGE SCALE GENOMIC DNA]</scope>
    <source>
        <strain evidence="2 3">3Y2</strain>
    </source>
</reference>
<evidence type="ECO:0000256" key="1">
    <source>
        <dbReference type="SAM" id="Phobius"/>
    </source>
</evidence>
<accession>A0A940YNE6</accession>
<protein>
    <submittedName>
        <fullName evidence="2">DUF2306 domain-containing protein</fullName>
    </submittedName>
</protein>
<feature type="transmembrane region" description="Helical" evidence="1">
    <location>
        <begin position="43"/>
        <end position="61"/>
    </location>
</feature>
<keyword evidence="3" id="KW-1185">Reference proteome</keyword>
<keyword evidence="1" id="KW-0472">Membrane</keyword>